<reference evidence="2" key="1">
    <citation type="submission" date="2014-09" db="EMBL/GenBank/DDBJ databases">
        <authorList>
            <person name="Magalhaes I.L.F."/>
            <person name="Oliveira U."/>
            <person name="Santos F.R."/>
            <person name="Vidigal T.H.D.A."/>
            <person name="Brescovit A.D."/>
            <person name="Santos A.J."/>
        </authorList>
    </citation>
    <scope>NUCLEOTIDE SEQUENCE</scope>
    <source>
        <tissue evidence="2">Shoot tissue taken approximately 20 cm above the soil surface</tissue>
    </source>
</reference>
<protein>
    <submittedName>
        <fullName evidence="2">Uncharacterized protein</fullName>
    </submittedName>
</protein>
<name>A0A0A9DSR7_ARUDO</name>
<sequence length="82" mass="9004">MPTAGTASARHDHGVKVTSTLRPREQHDHTTTMESGHPGPLAYGGYTPLQAIPHRLQPICHVLEACVRDLSCPDKEENFCCK</sequence>
<organism evidence="2">
    <name type="scientific">Arundo donax</name>
    <name type="common">Giant reed</name>
    <name type="synonym">Donax arundinaceus</name>
    <dbReference type="NCBI Taxonomy" id="35708"/>
    <lineage>
        <taxon>Eukaryota</taxon>
        <taxon>Viridiplantae</taxon>
        <taxon>Streptophyta</taxon>
        <taxon>Embryophyta</taxon>
        <taxon>Tracheophyta</taxon>
        <taxon>Spermatophyta</taxon>
        <taxon>Magnoliopsida</taxon>
        <taxon>Liliopsida</taxon>
        <taxon>Poales</taxon>
        <taxon>Poaceae</taxon>
        <taxon>PACMAD clade</taxon>
        <taxon>Arundinoideae</taxon>
        <taxon>Arundineae</taxon>
        <taxon>Arundo</taxon>
    </lineage>
</organism>
<feature type="region of interest" description="Disordered" evidence="1">
    <location>
        <begin position="1"/>
        <end position="44"/>
    </location>
</feature>
<accession>A0A0A9DSR7</accession>
<evidence type="ECO:0000313" key="2">
    <source>
        <dbReference type="EMBL" id="JAD88695.1"/>
    </source>
</evidence>
<dbReference type="EMBL" id="GBRH01209200">
    <property type="protein sequence ID" value="JAD88695.1"/>
    <property type="molecule type" value="Transcribed_RNA"/>
</dbReference>
<evidence type="ECO:0000256" key="1">
    <source>
        <dbReference type="SAM" id="MobiDB-lite"/>
    </source>
</evidence>
<dbReference type="AlphaFoldDB" id="A0A0A9DSR7"/>
<feature type="compositionally biased region" description="Basic and acidic residues" evidence="1">
    <location>
        <begin position="22"/>
        <end position="31"/>
    </location>
</feature>
<proteinExistence type="predicted"/>
<reference evidence="2" key="2">
    <citation type="journal article" date="2015" name="Data Brief">
        <title>Shoot transcriptome of the giant reed, Arundo donax.</title>
        <authorList>
            <person name="Barrero R.A."/>
            <person name="Guerrero F.D."/>
            <person name="Moolhuijzen P."/>
            <person name="Goolsby J.A."/>
            <person name="Tidwell J."/>
            <person name="Bellgard S.E."/>
            <person name="Bellgard M.I."/>
        </authorList>
    </citation>
    <scope>NUCLEOTIDE SEQUENCE</scope>
    <source>
        <tissue evidence="2">Shoot tissue taken approximately 20 cm above the soil surface</tissue>
    </source>
</reference>